<comment type="caution">
    <text evidence="1">The sequence shown here is derived from an EMBL/GenBank/DDBJ whole genome shotgun (WGS) entry which is preliminary data.</text>
</comment>
<dbReference type="InterPro" id="IPR049511">
    <property type="entry name" value="PGH-like_rpt"/>
</dbReference>
<evidence type="ECO:0000313" key="1">
    <source>
        <dbReference type="EMBL" id="RFS21895.1"/>
    </source>
</evidence>
<keyword evidence="2" id="KW-1185">Reference proteome</keyword>
<reference evidence="1 2" key="1">
    <citation type="submission" date="2018-07" db="EMBL/GenBank/DDBJ databases">
        <title>Chitinophaga K2CV101002-2 sp. nov., isolated from a monsoon evergreen broad-leaved forest soil.</title>
        <authorList>
            <person name="Lv Y."/>
        </authorList>
    </citation>
    <scope>NUCLEOTIDE SEQUENCE [LARGE SCALE GENOMIC DNA]</scope>
    <source>
        <strain evidence="1 2">GDMCC 1.1288</strain>
    </source>
</reference>
<dbReference type="Pfam" id="PF17660">
    <property type="entry name" value="BTRD1"/>
    <property type="match status" value="3"/>
</dbReference>
<dbReference type="EMBL" id="QPMM01000007">
    <property type="protein sequence ID" value="RFS21895.1"/>
    <property type="molecule type" value="Genomic_DNA"/>
</dbReference>
<evidence type="ECO:0000313" key="2">
    <source>
        <dbReference type="Proteomes" id="UP000260644"/>
    </source>
</evidence>
<sequence length="174" mass="20078">MTLLMLTFHVLAHAQQKELQNLTSTLYQKEFNKLVAQGYRPIKVWSKTLQVIDYDPGEVPRPGYWAIFEKRTNSSPWVARHGLSASAYQTEFNTWTSKGFIPSDINVACVEGHVIYCVIYDKYPTPMIWQARHGLDYATYNTVNKDLLKQGYKRRIFSFCKTPGGNIFAAMWAK</sequence>
<dbReference type="Proteomes" id="UP000260644">
    <property type="component" value="Unassembled WGS sequence"/>
</dbReference>
<proteinExistence type="predicted"/>
<dbReference type="AlphaFoldDB" id="A0A3E1Y916"/>
<gene>
    <name evidence="1" type="ORF">DVR12_14685</name>
</gene>
<name>A0A3E1Y916_9BACT</name>
<accession>A0A3E1Y916</accession>
<organism evidence="1 2">
    <name type="scientific">Chitinophaga silvatica</name>
    <dbReference type="NCBI Taxonomy" id="2282649"/>
    <lineage>
        <taxon>Bacteria</taxon>
        <taxon>Pseudomonadati</taxon>
        <taxon>Bacteroidota</taxon>
        <taxon>Chitinophagia</taxon>
        <taxon>Chitinophagales</taxon>
        <taxon>Chitinophagaceae</taxon>
        <taxon>Chitinophaga</taxon>
    </lineage>
</organism>
<protein>
    <submittedName>
        <fullName evidence="1">Uncharacterized protein</fullName>
    </submittedName>
</protein>